<feature type="domain" description="Integrase catalytic" evidence="1">
    <location>
        <begin position="1"/>
        <end position="140"/>
    </location>
</feature>
<dbReference type="AlphaFoldDB" id="A0AAD7RLT5"/>
<sequence>MKEHLVLVDSSFDWFEFDYLPNQCHSNHKAQCMGLARKCLTDNARQFTSRTFQEFACIWDFERVTSSPLYPRSNGRAERAMRSAKLLLEKFSHDGTGIYAALLNLRNLPRDGLPSPAQHLLSRPTRTLIPMPKSVYLRKVETEVQEALTKSRQGRKVHYNKSARMLTPLHQGQWECKQPVVTTE</sequence>
<dbReference type="InterPro" id="IPR036397">
    <property type="entry name" value="RNaseH_sf"/>
</dbReference>
<dbReference type="InterPro" id="IPR050951">
    <property type="entry name" value="Retrovirus_Pol_polyprotein"/>
</dbReference>
<organism evidence="2 3">
    <name type="scientific">Aldrovandia affinis</name>
    <dbReference type="NCBI Taxonomy" id="143900"/>
    <lineage>
        <taxon>Eukaryota</taxon>
        <taxon>Metazoa</taxon>
        <taxon>Chordata</taxon>
        <taxon>Craniata</taxon>
        <taxon>Vertebrata</taxon>
        <taxon>Euteleostomi</taxon>
        <taxon>Actinopterygii</taxon>
        <taxon>Neopterygii</taxon>
        <taxon>Teleostei</taxon>
        <taxon>Notacanthiformes</taxon>
        <taxon>Halosauridae</taxon>
        <taxon>Aldrovandia</taxon>
    </lineage>
</organism>
<protein>
    <recommendedName>
        <fullName evidence="1">Integrase catalytic domain-containing protein</fullName>
    </recommendedName>
</protein>
<dbReference type="GO" id="GO:0015074">
    <property type="term" value="P:DNA integration"/>
    <property type="evidence" value="ECO:0007669"/>
    <property type="project" value="InterPro"/>
</dbReference>
<reference evidence="2" key="1">
    <citation type="journal article" date="2023" name="Science">
        <title>Genome structures resolve the early diversification of teleost fishes.</title>
        <authorList>
            <person name="Parey E."/>
            <person name="Louis A."/>
            <person name="Montfort J."/>
            <person name="Bouchez O."/>
            <person name="Roques C."/>
            <person name="Iampietro C."/>
            <person name="Lluch J."/>
            <person name="Castinel A."/>
            <person name="Donnadieu C."/>
            <person name="Desvignes T."/>
            <person name="Floi Bucao C."/>
            <person name="Jouanno E."/>
            <person name="Wen M."/>
            <person name="Mejri S."/>
            <person name="Dirks R."/>
            <person name="Jansen H."/>
            <person name="Henkel C."/>
            <person name="Chen W.J."/>
            <person name="Zahm M."/>
            <person name="Cabau C."/>
            <person name="Klopp C."/>
            <person name="Thompson A.W."/>
            <person name="Robinson-Rechavi M."/>
            <person name="Braasch I."/>
            <person name="Lecointre G."/>
            <person name="Bobe J."/>
            <person name="Postlethwait J.H."/>
            <person name="Berthelot C."/>
            <person name="Roest Crollius H."/>
            <person name="Guiguen Y."/>
        </authorList>
    </citation>
    <scope>NUCLEOTIDE SEQUENCE</scope>
    <source>
        <strain evidence="2">NC1722</strain>
    </source>
</reference>
<gene>
    <name evidence="2" type="ORF">AAFF_G00167870</name>
</gene>
<evidence type="ECO:0000313" key="3">
    <source>
        <dbReference type="Proteomes" id="UP001221898"/>
    </source>
</evidence>
<evidence type="ECO:0000259" key="1">
    <source>
        <dbReference type="PROSITE" id="PS50994"/>
    </source>
</evidence>
<dbReference type="Proteomes" id="UP001221898">
    <property type="component" value="Unassembled WGS sequence"/>
</dbReference>
<proteinExistence type="predicted"/>
<dbReference type="InterPro" id="IPR012337">
    <property type="entry name" value="RNaseH-like_sf"/>
</dbReference>
<keyword evidence="3" id="KW-1185">Reference proteome</keyword>
<dbReference type="InterPro" id="IPR001584">
    <property type="entry name" value="Integrase_cat-core"/>
</dbReference>
<dbReference type="PANTHER" id="PTHR37984">
    <property type="entry name" value="PROTEIN CBG26694"/>
    <property type="match status" value="1"/>
</dbReference>
<dbReference type="PANTHER" id="PTHR37984:SF5">
    <property type="entry name" value="PROTEIN NYNRIN-LIKE"/>
    <property type="match status" value="1"/>
</dbReference>
<dbReference type="PROSITE" id="PS50994">
    <property type="entry name" value="INTEGRASE"/>
    <property type="match status" value="1"/>
</dbReference>
<accession>A0AAD7RLT5</accession>
<dbReference type="GO" id="GO:0003676">
    <property type="term" value="F:nucleic acid binding"/>
    <property type="evidence" value="ECO:0007669"/>
    <property type="project" value="InterPro"/>
</dbReference>
<comment type="caution">
    <text evidence="2">The sequence shown here is derived from an EMBL/GenBank/DDBJ whole genome shotgun (WGS) entry which is preliminary data.</text>
</comment>
<name>A0AAD7RLT5_9TELE</name>
<dbReference type="Gene3D" id="3.30.420.10">
    <property type="entry name" value="Ribonuclease H-like superfamily/Ribonuclease H"/>
    <property type="match status" value="1"/>
</dbReference>
<evidence type="ECO:0000313" key="2">
    <source>
        <dbReference type="EMBL" id="KAJ8386671.1"/>
    </source>
</evidence>
<dbReference type="EMBL" id="JAINUG010000224">
    <property type="protein sequence ID" value="KAJ8386671.1"/>
    <property type="molecule type" value="Genomic_DNA"/>
</dbReference>
<dbReference type="SUPFAM" id="SSF53098">
    <property type="entry name" value="Ribonuclease H-like"/>
    <property type="match status" value="1"/>
</dbReference>